<dbReference type="GO" id="GO:0016787">
    <property type="term" value="F:hydrolase activity"/>
    <property type="evidence" value="ECO:0007669"/>
    <property type="project" value="UniProtKB-KW"/>
</dbReference>
<sequence length="1502" mass="172805">MAIPTEESIKLPLLKVIADAGGELPPKKVIEKLENIRSEDLFSNPATNALPAKACNLVEFLLRAYCLERPVREIEKYEIVRWERDLPEGEGCRLFSGEEPEGAWLTVNKQRIPDPPNPPPEISEWLEGTWKDPFKPPEVRQIKKRFAEKNSLFEPLKTDEQLNENASEEKFDDNPQRVRRWQKWLKEEWDPWSREAAPKQRVQSLYNQLFLLKQRLDLEQENLELVWSHGMFYLRLGEERIRHPVLTTRLTVEFDEKAGVITIAPATTILGRVPTVPETWFLEGLDLPIADREKFAALRGEFVDPWNLERTAAFYERFVNLISPEGKVLFDRNNLKPEERPCIAHEPVIFVRPKRPGYRRDLEAILDALRKGHEVPPPVAGIVTDESPVAEAGTEFDREEGEELLFPLPANKEQGEIATRLARQTGVTVQGPPGTGKSHTIVNLTCHLLAQGKRVLITAKAERPLRVLREMFPEELRPLCVTVLADDSGSLAELEEAVRVMSEKVTALDKDEAEKGIKLLRQNLRDVREGIATLRKKIRDVAMRENKSYNLSGREYTPGELARWVNENESRLGWIPDDLPEDAALPLTLREIARFYELAGVLDREECVQAGQILPDPGLLPPGKELRVLVEEIHHLQKQLAGSREILSGWEPPVQLEINVVERVREEAMRAEAGAREYFREEWLQAVFQDVLSGGARSEIWEKFTSWLEEVRDTLISLSQVVSEHRIELPGDRHITLLKSELEELEAHLVRGKKVSMLTKILKPRFKYLMENCLVDGMKISSVEEVRLVLKEVERCQLVKKLHTRWQNEIVAVGGPELVAKGSRLPAEIDGYVRIIKNVFDWKEKLWAPLAEEIQKLGLAVPCTVTPDTVREIADRLAFIGKRLKLDHLKTKIEEVHRYLKDGRARPGASGLWNELSEFLEAGEWDWWDGAVRRIQHLNEVHKMEAELQSLKSRLAEVAPKWAETVVLQGGKGSPLKPPENVVEAWEWRKAETYLKKMHAEDPRELSRRLDELLQREGKLVAELVALSTWLTLAGRVTEEQRRSLVAWKDYVRRIGKGTGKYAGRYRALAQREMEKARAAVPVWVMPLNRVVESFHPLNEPFDVVIIDESSQMDSLGILALFRAKKVVIVGDDKQISPYGVGRDLAHIHRMIEQYLQGIPHKELFDPQFSLYDLAGLIFPGVILLREHFRCLPEIIQFSNEVMYEGKILPLRERDPRLGEDWQPVIARRVEKGFRTPGRDINEPEAEALVEQVIKCCEDPVYEGMTMGVISLLGTAQARLINQLLLERLGPGEMHLRRILCGDAYFFQGDQRDVMFLSLVEAAGEQRPAVLSKMNDLRRFNVAASRARNQMWLFYSIDPEEFHAEDVRARLIRYCLNPALAGDRLPEDLEKLCESEFERRVLRELLGRGYLVKPQYRVGYKRIDLVVFGANNKKLAVECDGEIAHPPEKWEEDWNRQMILERLGWKFYRIRGSQYFRRPRETISELVDFLEDMGIRPLNCSR</sequence>
<evidence type="ECO:0000256" key="6">
    <source>
        <dbReference type="SAM" id="Coils"/>
    </source>
</evidence>
<dbReference type="Pfam" id="PF13086">
    <property type="entry name" value="AAA_11"/>
    <property type="match status" value="1"/>
</dbReference>
<dbReference type="InterPro" id="IPR050534">
    <property type="entry name" value="Coronavir_polyprotein_1ab"/>
</dbReference>
<dbReference type="InterPro" id="IPR047187">
    <property type="entry name" value="SF1_C_Upf1"/>
</dbReference>
<keyword evidence="4" id="KW-0347">Helicase</keyword>
<dbReference type="CDD" id="cd18808">
    <property type="entry name" value="SF1_C_Upf1"/>
    <property type="match status" value="1"/>
</dbReference>
<dbReference type="Pfam" id="PF13087">
    <property type="entry name" value="AAA_12"/>
    <property type="match status" value="1"/>
</dbReference>
<evidence type="ECO:0000259" key="8">
    <source>
        <dbReference type="Pfam" id="PF13087"/>
    </source>
</evidence>
<gene>
    <name evidence="10" type="ORF">SAMN02745218_01631</name>
</gene>
<keyword evidence="11" id="KW-1185">Reference proteome</keyword>
<dbReference type="SUPFAM" id="SSF52540">
    <property type="entry name" value="P-loop containing nucleoside triphosphate hydrolases"/>
    <property type="match status" value="1"/>
</dbReference>
<dbReference type="InterPro" id="IPR049468">
    <property type="entry name" value="Restrct_endonuc-II-like_dom"/>
</dbReference>
<evidence type="ECO:0000259" key="9">
    <source>
        <dbReference type="Pfam" id="PF18741"/>
    </source>
</evidence>
<protein>
    <submittedName>
        <fullName evidence="10">Part of AAA domain-containing protein</fullName>
    </submittedName>
</protein>
<dbReference type="OrthoDB" id="9757917at2"/>
<accession>A0A1M4ZKT5</accession>
<evidence type="ECO:0000256" key="1">
    <source>
        <dbReference type="ARBA" id="ARBA00007913"/>
    </source>
</evidence>
<evidence type="ECO:0000256" key="3">
    <source>
        <dbReference type="ARBA" id="ARBA00022801"/>
    </source>
</evidence>
<feature type="domain" description="Restriction endonuclease type II-like" evidence="9">
    <location>
        <begin position="1397"/>
        <end position="1490"/>
    </location>
</feature>
<evidence type="ECO:0000256" key="4">
    <source>
        <dbReference type="ARBA" id="ARBA00022806"/>
    </source>
</evidence>
<evidence type="ECO:0000313" key="10">
    <source>
        <dbReference type="EMBL" id="SHF18432.1"/>
    </source>
</evidence>
<dbReference type="InterPro" id="IPR041677">
    <property type="entry name" value="DNA2/NAM7_AAA_11"/>
</dbReference>
<dbReference type="RefSeq" id="WP_073164962.1">
    <property type="nucleotide sequence ID" value="NZ_FQUW01000017.1"/>
</dbReference>
<evidence type="ECO:0000313" key="11">
    <source>
        <dbReference type="Proteomes" id="UP000184196"/>
    </source>
</evidence>
<organism evidence="10 11">
    <name type="scientific">Desulfofundulus australicus DSM 11792</name>
    <dbReference type="NCBI Taxonomy" id="1121425"/>
    <lineage>
        <taxon>Bacteria</taxon>
        <taxon>Bacillati</taxon>
        <taxon>Bacillota</taxon>
        <taxon>Clostridia</taxon>
        <taxon>Eubacteriales</taxon>
        <taxon>Peptococcaceae</taxon>
        <taxon>Desulfofundulus</taxon>
    </lineage>
</organism>
<dbReference type="Pfam" id="PF18741">
    <property type="entry name" value="MTES_1575"/>
    <property type="match status" value="1"/>
</dbReference>
<dbReference type="InterPro" id="IPR027417">
    <property type="entry name" value="P-loop_NTPase"/>
</dbReference>
<dbReference type="Gene3D" id="3.40.50.300">
    <property type="entry name" value="P-loop containing nucleotide triphosphate hydrolases"/>
    <property type="match status" value="3"/>
</dbReference>
<dbReference type="PANTHER" id="PTHR43788">
    <property type="entry name" value="DNA2/NAM7 HELICASE FAMILY MEMBER"/>
    <property type="match status" value="1"/>
</dbReference>
<reference evidence="11" key="1">
    <citation type="submission" date="2016-11" db="EMBL/GenBank/DDBJ databases">
        <authorList>
            <person name="Varghese N."/>
            <person name="Submissions S."/>
        </authorList>
    </citation>
    <scope>NUCLEOTIDE SEQUENCE [LARGE SCALE GENOMIC DNA]</scope>
    <source>
        <strain evidence="11">DSM 11792</strain>
    </source>
</reference>
<dbReference type="GO" id="GO:0005524">
    <property type="term" value="F:ATP binding"/>
    <property type="evidence" value="ECO:0007669"/>
    <property type="project" value="UniProtKB-KW"/>
</dbReference>
<keyword evidence="5" id="KW-0067">ATP-binding</keyword>
<name>A0A1M4ZKT5_9FIRM</name>
<dbReference type="Gene3D" id="3.40.960.10">
    <property type="entry name" value="VSR Endonuclease"/>
    <property type="match status" value="1"/>
</dbReference>
<dbReference type="Proteomes" id="UP000184196">
    <property type="component" value="Unassembled WGS sequence"/>
</dbReference>
<evidence type="ECO:0000256" key="5">
    <source>
        <dbReference type="ARBA" id="ARBA00022840"/>
    </source>
</evidence>
<keyword evidence="2" id="KW-0547">Nucleotide-binding</keyword>
<feature type="domain" description="DNA2/NAM7 helicase helicase" evidence="7">
    <location>
        <begin position="411"/>
        <end position="547"/>
    </location>
</feature>
<comment type="similarity">
    <text evidence="1">Belongs to the DNA2/NAM7 helicase family.</text>
</comment>
<dbReference type="InterPro" id="IPR041679">
    <property type="entry name" value="DNA2/NAM7-like_C"/>
</dbReference>
<dbReference type="EMBL" id="FQUW01000017">
    <property type="protein sequence ID" value="SHF18432.1"/>
    <property type="molecule type" value="Genomic_DNA"/>
</dbReference>
<keyword evidence="6" id="KW-0175">Coiled coil</keyword>
<evidence type="ECO:0000256" key="2">
    <source>
        <dbReference type="ARBA" id="ARBA00022741"/>
    </source>
</evidence>
<proteinExistence type="inferred from homology"/>
<dbReference type="GO" id="GO:0043139">
    <property type="term" value="F:5'-3' DNA helicase activity"/>
    <property type="evidence" value="ECO:0007669"/>
    <property type="project" value="TreeGrafter"/>
</dbReference>
<evidence type="ECO:0000259" key="7">
    <source>
        <dbReference type="Pfam" id="PF13086"/>
    </source>
</evidence>
<keyword evidence="3" id="KW-0378">Hydrolase</keyword>
<feature type="coiled-coil region" evidence="6">
    <location>
        <begin position="491"/>
        <end position="537"/>
    </location>
</feature>
<feature type="domain" description="DNA2/NAM7 helicase-like C-terminal" evidence="8">
    <location>
        <begin position="1182"/>
        <end position="1353"/>
    </location>
</feature>
<dbReference type="PANTHER" id="PTHR43788:SF8">
    <property type="entry name" value="DNA-BINDING PROTEIN SMUBP-2"/>
    <property type="match status" value="1"/>
</dbReference>